<reference evidence="1 2" key="1">
    <citation type="submission" date="2017-07" db="EMBL/GenBank/DDBJ databases">
        <title>Leptospira spp. isolated from tropical soils.</title>
        <authorList>
            <person name="Thibeaux R."/>
            <person name="Iraola G."/>
            <person name="Ferres I."/>
            <person name="Bierque E."/>
            <person name="Girault D."/>
            <person name="Soupe-Gilbert M.-E."/>
            <person name="Picardeau M."/>
            <person name="Goarant C."/>
        </authorList>
    </citation>
    <scope>NUCLEOTIDE SEQUENCE [LARGE SCALE GENOMIC DNA]</scope>
    <source>
        <strain evidence="1 2">FH2-B-A1</strain>
    </source>
</reference>
<keyword evidence="2" id="KW-1185">Reference proteome</keyword>
<dbReference type="Proteomes" id="UP000232145">
    <property type="component" value="Unassembled WGS sequence"/>
</dbReference>
<dbReference type="AlphaFoldDB" id="A0A2N0AGG5"/>
<gene>
    <name evidence="1" type="ORF">CH364_17160</name>
</gene>
<sequence>MVILSHQLTRIQTNATRINSLDLCSPHQTKACFMVWCVLSPCISHELGFIKRNPKNKSIYLGMFLSFLFIPFGR</sequence>
<evidence type="ECO:0000313" key="2">
    <source>
        <dbReference type="Proteomes" id="UP000232145"/>
    </source>
</evidence>
<protein>
    <submittedName>
        <fullName evidence="1">Uncharacterized protein</fullName>
    </submittedName>
</protein>
<name>A0A2N0AGG5_9LEPT</name>
<accession>A0A2N0AGG5</accession>
<dbReference type="EMBL" id="NPDX01000006">
    <property type="protein sequence ID" value="PJZ83398.1"/>
    <property type="molecule type" value="Genomic_DNA"/>
</dbReference>
<organism evidence="1 2">
    <name type="scientific">Leptospira harrisiae</name>
    <dbReference type="NCBI Taxonomy" id="2023189"/>
    <lineage>
        <taxon>Bacteria</taxon>
        <taxon>Pseudomonadati</taxon>
        <taxon>Spirochaetota</taxon>
        <taxon>Spirochaetia</taxon>
        <taxon>Leptospirales</taxon>
        <taxon>Leptospiraceae</taxon>
        <taxon>Leptospira</taxon>
    </lineage>
</organism>
<evidence type="ECO:0000313" key="1">
    <source>
        <dbReference type="EMBL" id="PJZ83398.1"/>
    </source>
</evidence>
<comment type="caution">
    <text evidence="1">The sequence shown here is derived from an EMBL/GenBank/DDBJ whole genome shotgun (WGS) entry which is preliminary data.</text>
</comment>
<proteinExistence type="predicted"/>